<evidence type="ECO:0000313" key="1">
    <source>
        <dbReference type="EMBL" id="QBR87473.1"/>
    </source>
</evidence>
<name>A0ABX5SMX4_9MICO</name>
<gene>
    <name evidence="1" type="ORF">E4K62_01425</name>
</gene>
<protein>
    <submittedName>
        <fullName evidence="1">Uncharacterized protein</fullName>
    </submittedName>
</protein>
<keyword evidence="2" id="KW-1185">Reference proteome</keyword>
<reference evidence="1 2" key="1">
    <citation type="submission" date="2019-03" db="EMBL/GenBank/DDBJ databases">
        <authorList>
            <person name="Dong K."/>
        </authorList>
    </citation>
    <scope>NUCLEOTIDE SEQUENCE [LARGE SCALE GENOMIC DNA]</scope>
    <source>
        <strain evidence="2">dk512</strain>
    </source>
</reference>
<proteinExistence type="predicted"/>
<sequence>MIDRVITEAVTYRVAVAALSYYDGKEDTQPGYSLRDDVRWCLEPLKGEVSSAAETTFTWLVSSTITDPTANRERLSNGLAAVST</sequence>
<accession>A0ABX5SMX4</accession>
<organism evidence="1 2">
    <name type="scientific">Microbacterium wangchenii</name>
    <dbReference type="NCBI Taxonomy" id="2541726"/>
    <lineage>
        <taxon>Bacteria</taxon>
        <taxon>Bacillati</taxon>
        <taxon>Actinomycetota</taxon>
        <taxon>Actinomycetes</taxon>
        <taxon>Micrococcales</taxon>
        <taxon>Microbacteriaceae</taxon>
        <taxon>Microbacterium</taxon>
    </lineage>
</organism>
<dbReference type="Proteomes" id="UP000295748">
    <property type="component" value="Chromosome"/>
</dbReference>
<dbReference type="EMBL" id="CP038266">
    <property type="protein sequence ID" value="QBR87473.1"/>
    <property type="molecule type" value="Genomic_DNA"/>
</dbReference>
<dbReference type="RefSeq" id="WP_135062875.1">
    <property type="nucleotide sequence ID" value="NZ_CP038266.1"/>
</dbReference>
<evidence type="ECO:0000313" key="2">
    <source>
        <dbReference type="Proteomes" id="UP000295748"/>
    </source>
</evidence>